<name>H2BSU3_GILLR</name>
<dbReference type="AlphaFoldDB" id="H2BSU3"/>
<proteinExistence type="predicted"/>
<protein>
    <submittedName>
        <fullName evidence="1">Uncharacterized protein</fullName>
    </submittedName>
</protein>
<reference evidence="2" key="1">
    <citation type="journal article" date="2012" name="Stand. Genomic Sci.">
        <title>Genome sequence of the Antarctic rhodopsins-containing flavobacterium Gillisia limnaea type strain (R-8282(T)).</title>
        <authorList>
            <person name="Riedel T."/>
            <person name="Held B."/>
            <person name="Nolan M."/>
            <person name="Lucas S."/>
            <person name="Lapidus A."/>
            <person name="Tice H."/>
            <person name="Del Rio T.G."/>
            <person name="Cheng J.F."/>
            <person name="Han C."/>
            <person name="Tapia R."/>
            <person name="Goodwin L.A."/>
            <person name="Pitluck S."/>
            <person name="Liolios K."/>
            <person name="Mavromatis K."/>
            <person name="Pagani I."/>
            <person name="Ivanova N."/>
            <person name="Mikhailova N."/>
            <person name="Pati A."/>
            <person name="Chen A."/>
            <person name="Palaniappan K."/>
            <person name="Land M."/>
            <person name="Rohde M."/>
            <person name="Tindall B.J."/>
            <person name="Detter J.C."/>
            <person name="Goker M."/>
            <person name="Bristow J."/>
            <person name="Eisen J.A."/>
            <person name="Markowitz V."/>
            <person name="Hugenholtz P."/>
            <person name="Kyrpides N.C."/>
            <person name="Klenk H.P."/>
            <person name="Woyke T."/>
        </authorList>
    </citation>
    <scope>NUCLEOTIDE SEQUENCE [LARGE SCALE GENOMIC DNA]</scope>
    <source>
        <strain evidence="2">DSM 15749 / LMG 21470 / R-8282</strain>
    </source>
</reference>
<dbReference type="OrthoDB" id="659133at2"/>
<evidence type="ECO:0000313" key="1">
    <source>
        <dbReference type="EMBL" id="EHQ01473.1"/>
    </source>
</evidence>
<sequence length="249" mass="28419">MLLLPFLALSQNSTEYGVFENALLTPNPTQISQFEKGITAHNKKFHGDGPYGARVYWISNGPNTGNYVWSMGPFPWSSLDNRPAQEEGHDADWNNNVAPYMTAESGTQSYWRGHNELSRFPKDFTIKNLLVDYYDVKRFKMDDAKKLVEKVNKVYAEKSQEDTYGIYTNEFGSTKEGRDLAVISFFDKSGWLSRDNDFATKYESLYGKGSWEQFGKDWFAVTDGGESELWIFRPDLSGISGDVKVAERE</sequence>
<dbReference type="Proteomes" id="UP000003844">
    <property type="component" value="Unassembled WGS sequence"/>
</dbReference>
<dbReference type="EMBL" id="JH594606">
    <property type="protein sequence ID" value="EHQ01473.1"/>
    <property type="molecule type" value="Genomic_DNA"/>
</dbReference>
<evidence type="ECO:0000313" key="2">
    <source>
        <dbReference type="Proteomes" id="UP000003844"/>
    </source>
</evidence>
<gene>
    <name evidence="1" type="ORF">Gilli_0771</name>
</gene>
<accession>H2BSU3</accession>
<dbReference type="STRING" id="865937.Gilli_0771"/>
<organism evidence="1 2">
    <name type="scientific">Gillisia limnaea (strain DSM 15749 / LMG 21470 / R-8282)</name>
    <dbReference type="NCBI Taxonomy" id="865937"/>
    <lineage>
        <taxon>Bacteria</taxon>
        <taxon>Pseudomonadati</taxon>
        <taxon>Bacteroidota</taxon>
        <taxon>Flavobacteriia</taxon>
        <taxon>Flavobacteriales</taxon>
        <taxon>Flavobacteriaceae</taxon>
        <taxon>Gillisia</taxon>
    </lineage>
</organism>
<dbReference type="eggNOG" id="ENOG502ZBKB">
    <property type="taxonomic scope" value="Bacteria"/>
</dbReference>
<dbReference type="HOGENOM" id="CLU_1114566_0_0_10"/>
<keyword evidence="2" id="KW-1185">Reference proteome</keyword>